<organism evidence="1 2">
    <name type="scientific">Chryseobacterium polytrichastri</name>
    <dbReference type="NCBI Taxonomy" id="1302687"/>
    <lineage>
        <taxon>Bacteria</taxon>
        <taxon>Pseudomonadati</taxon>
        <taxon>Bacteroidota</taxon>
        <taxon>Flavobacteriia</taxon>
        <taxon>Flavobacteriales</taxon>
        <taxon>Weeksellaceae</taxon>
        <taxon>Chryseobacterium group</taxon>
        <taxon>Chryseobacterium</taxon>
    </lineage>
</organism>
<sequence>MSVGNCPYPYGNTFGIYSSGNFLPVQKTQGSDVGYQNITVSEKDKGKTEYSYTSPIDKPNPLYISPELPPFLPVDNYDYKRGLLTKDEKKNNMNINLYKKDTEYNTYDTKILTGVNVSYINSPYSEYVYAGRFNSYENYVTNCIQNQQLNPFCGSRSNVSSMMRILPVREIIGKANPNHSESIEYFNGNPLKATEDIIFNTRDYPIKEVTTHSDSKITETNYQYAHEKADQRLISANMIGIPLETSTIQKKDANDVLGKLISKTETKYDNPGNLFPSSELSYDILNNIVSTEVSYDKYDEKGNLLQYTTKLGTPVTIVWGYNNTQPIAQIEGITYDQLTGQVSPSAVVSASDEDAADPSKEGLLLDALTAFRKNSFFADKKITTYTYDPLIGVTSITAPTGVREIYLYDSANRLKEVKVREKDSAGNYVLRTVKQFNYNYKP</sequence>
<dbReference type="EMBL" id="FRAV01000065">
    <property type="protein sequence ID" value="SHM65724.1"/>
    <property type="molecule type" value="Genomic_DNA"/>
</dbReference>
<dbReference type="Proteomes" id="UP000184364">
    <property type="component" value="Unassembled WGS sequence"/>
</dbReference>
<dbReference type="AlphaFoldDB" id="A0A1M7KJX6"/>
<name>A0A1M7KJX6_9FLAO</name>
<reference evidence="2" key="1">
    <citation type="submission" date="2016-11" db="EMBL/GenBank/DDBJ databases">
        <authorList>
            <person name="Varghese N."/>
            <person name="Submissions S."/>
        </authorList>
    </citation>
    <scope>NUCLEOTIDE SEQUENCE [LARGE SCALE GENOMIC DNA]</scope>
    <source>
        <strain evidence="2">DSM 26899</strain>
    </source>
</reference>
<dbReference type="Gene3D" id="2.180.10.10">
    <property type="entry name" value="RHS repeat-associated core"/>
    <property type="match status" value="1"/>
</dbReference>
<evidence type="ECO:0000313" key="1">
    <source>
        <dbReference type="EMBL" id="SHM65724.1"/>
    </source>
</evidence>
<keyword evidence="2" id="KW-1185">Reference proteome</keyword>
<gene>
    <name evidence="1" type="ORF">SAMN05444267_10657</name>
</gene>
<proteinExistence type="predicted"/>
<evidence type="ECO:0008006" key="3">
    <source>
        <dbReference type="Google" id="ProtNLM"/>
    </source>
</evidence>
<protein>
    <recommendedName>
        <fullName evidence="3">YD repeat-containing protein</fullName>
    </recommendedName>
</protein>
<evidence type="ECO:0000313" key="2">
    <source>
        <dbReference type="Proteomes" id="UP000184364"/>
    </source>
</evidence>
<accession>A0A1M7KJX6</accession>
<dbReference type="STRING" id="1302687.SAMN05444267_10657"/>